<evidence type="ECO:0008006" key="4">
    <source>
        <dbReference type="Google" id="ProtNLM"/>
    </source>
</evidence>
<evidence type="ECO:0000256" key="1">
    <source>
        <dbReference type="SAM" id="Phobius"/>
    </source>
</evidence>
<reference evidence="2 3" key="1">
    <citation type="submission" date="2024-05" db="EMBL/GenBank/DDBJ databases">
        <authorList>
            <person name="Park S."/>
        </authorList>
    </citation>
    <scope>NUCLEOTIDE SEQUENCE [LARGE SCALE GENOMIC DNA]</scope>
    <source>
        <strain evidence="2 3">DGU5</strain>
    </source>
</reference>
<keyword evidence="1" id="KW-0472">Membrane</keyword>
<keyword evidence="1" id="KW-0812">Transmembrane</keyword>
<evidence type="ECO:0000313" key="3">
    <source>
        <dbReference type="Proteomes" id="UP001484535"/>
    </source>
</evidence>
<sequence>MTHATKSITSSASDLPSPQKRSLSAVRWRAARPMVMAAALLTVIYLSLAAVVIAVDPHNVYRWGPQPRIEPGNTPRDVVIDWIDVAAKDSSYDTFLVGSSVTEMYTPEYLKGILGPDAKVINLSYGGPRPRDRDLVLDQLVKSDTVKHVIVSFEWTYIRDPDVTNISFPAFLYDDDIANDLRMVNFPTIRTTFSVLGGQRFYSNDDDARYKRYVDGMYASFQRPEEMARIQREVERHRAQIGASSGRDCASFQAINEQLVPNLKALSDKGVKVDVMIPISSYAFYYVRRNDISPTLLDEMMVARRCLVNAASDIPHVSIFAFDDDPAIAGDLANFREVGHLYDPAILSNFISAITTGKGRLTRKNFPRHENAIRSAVENYQTTNTRLDMVAARSETEQAASKSSTS</sequence>
<dbReference type="EMBL" id="JBDLBR010000002">
    <property type="protein sequence ID" value="MEN7536751.1"/>
    <property type="molecule type" value="Genomic_DNA"/>
</dbReference>
<dbReference type="Proteomes" id="UP001484535">
    <property type="component" value="Unassembled WGS sequence"/>
</dbReference>
<keyword evidence="1" id="KW-1133">Transmembrane helix</keyword>
<keyword evidence="3" id="KW-1185">Reference proteome</keyword>
<organism evidence="2 3">
    <name type="scientific">Aurantiacibacter flavus</name>
    <dbReference type="NCBI Taxonomy" id="3145232"/>
    <lineage>
        <taxon>Bacteria</taxon>
        <taxon>Pseudomonadati</taxon>
        <taxon>Pseudomonadota</taxon>
        <taxon>Alphaproteobacteria</taxon>
        <taxon>Sphingomonadales</taxon>
        <taxon>Erythrobacteraceae</taxon>
        <taxon>Aurantiacibacter</taxon>
    </lineage>
</organism>
<gene>
    <name evidence="2" type="ORF">ABDJ38_06160</name>
</gene>
<protein>
    <recommendedName>
        <fullName evidence="4">TonB-dependent receptor</fullName>
    </recommendedName>
</protein>
<evidence type="ECO:0000313" key="2">
    <source>
        <dbReference type="EMBL" id="MEN7536751.1"/>
    </source>
</evidence>
<comment type="caution">
    <text evidence="2">The sequence shown here is derived from an EMBL/GenBank/DDBJ whole genome shotgun (WGS) entry which is preliminary data.</text>
</comment>
<accession>A0ABV0CVP9</accession>
<proteinExistence type="predicted"/>
<name>A0ABV0CVP9_9SPHN</name>
<feature type="transmembrane region" description="Helical" evidence="1">
    <location>
        <begin position="34"/>
        <end position="55"/>
    </location>
</feature>